<dbReference type="PANTHER" id="PTHR10285">
    <property type="entry name" value="URIDINE KINASE"/>
    <property type="match status" value="1"/>
</dbReference>
<dbReference type="Gene3D" id="3.40.50.300">
    <property type="entry name" value="P-loop containing nucleotide triphosphate hydrolases"/>
    <property type="match status" value="2"/>
</dbReference>
<comment type="caution">
    <text evidence="1">The sequence shown here is derived from an EMBL/GenBank/DDBJ whole genome shotgun (WGS) entry which is preliminary data.</text>
</comment>
<dbReference type="SUPFAM" id="SSF52540">
    <property type="entry name" value="P-loop containing nucleoside triphosphate hydrolases"/>
    <property type="match status" value="1"/>
</dbReference>
<protein>
    <submittedName>
        <fullName evidence="1">Zeta toxin</fullName>
    </submittedName>
</protein>
<dbReference type="AlphaFoldDB" id="A0A2M9BZB0"/>
<evidence type="ECO:0000313" key="2">
    <source>
        <dbReference type="Proteomes" id="UP000230161"/>
    </source>
</evidence>
<evidence type="ECO:0000313" key="1">
    <source>
        <dbReference type="EMBL" id="PJJ63410.1"/>
    </source>
</evidence>
<keyword evidence="2" id="KW-1185">Reference proteome</keyword>
<proteinExistence type="predicted"/>
<dbReference type="RefSeq" id="WP_245861383.1">
    <property type="nucleotide sequence ID" value="NZ_PGFB01000002.1"/>
</dbReference>
<dbReference type="InterPro" id="IPR027417">
    <property type="entry name" value="P-loop_NTPase"/>
</dbReference>
<dbReference type="EMBL" id="PGFB01000002">
    <property type="protein sequence ID" value="PJJ63410.1"/>
    <property type="molecule type" value="Genomic_DNA"/>
</dbReference>
<dbReference type="Proteomes" id="UP000230161">
    <property type="component" value="Unassembled WGS sequence"/>
</dbReference>
<accession>A0A2M9BZB0</accession>
<dbReference type="NCBIfam" id="NF006743">
    <property type="entry name" value="PRK09270.1-2"/>
    <property type="match status" value="1"/>
</dbReference>
<sequence length="220" mass="23559">MSVNASTSGPIAVEADVAALAERARALPVPSGRRVLLGLAGAPGAGKSTLAARLAAELGEQAVVVPMDGFHLAQAVLELSGLADRKGAVDTFDAAGFRALIERIAGEGEGDGVVYAPEFRRELEEPVAGAIPIGPGIRWVIVEGNYLLSPEPEWSRARRSLAEVWYLQADDELRVERLIARHVEHGRSREEAEEWVRRSDEANARVVEASREGAQLVVLV</sequence>
<organism evidence="1 2">
    <name type="scientific">Compostimonas suwonensis</name>
    <dbReference type="NCBI Taxonomy" id="1048394"/>
    <lineage>
        <taxon>Bacteria</taxon>
        <taxon>Bacillati</taxon>
        <taxon>Actinomycetota</taxon>
        <taxon>Actinomycetes</taxon>
        <taxon>Micrococcales</taxon>
        <taxon>Microbacteriaceae</taxon>
        <taxon>Compostimonas</taxon>
    </lineage>
</organism>
<reference evidence="1 2" key="1">
    <citation type="submission" date="2017-11" db="EMBL/GenBank/DDBJ databases">
        <title>Genomic Encyclopedia of Archaeal and Bacterial Type Strains, Phase II (KMG-II): From Individual Species to Whole Genera.</title>
        <authorList>
            <person name="Goeker M."/>
        </authorList>
    </citation>
    <scope>NUCLEOTIDE SEQUENCE [LARGE SCALE GENOMIC DNA]</scope>
    <source>
        <strain evidence="1 2">DSM 25625</strain>
    </source>
</reference>
<gene>
    <name evidence="1" type="ORF">CLV54_1075</name>
</gene>
<name>A0A2M9BZB0_9MICO</name>